<feature type="binding site" evidence="4">
    <location>
        <position position="375"/>
    </location>
    <ligand>
        <name>ATP</name>
        <dbReference type="ChEBI" id="CHEBI:30616"/>
    </ligand>
</feature>
<dbReference type="PROSITE" id="PS50011">
    <property type="entry name" value="PROTEIN_KINASE_DOM"/>
    <property type="match status" value="2"/>
</dbReference>
<dbReference type="Pfam" id="PF00069">
    <property type="entry name" value="Pkinase"/>
    <property type="match status" value="2"/>
</dbReference>
<proteinExistence type="predicted"/>
<evidence type="ECO:0000256" key="3">
    <source>
        <dbReference type="PROSITE-ProRule" id="PRU00023"/>
    </source>
</evidence>
<evidence type="ECO:0000259" key="5">
    <source>
        <dbReference type="PROSITE" id="PS50011"/>
    </source>
</evidence>
<dbReference type="SUPFAM" id="SSF56112">
    <property type="entry name" value="Protein kinase-like (PK-like)"/>
    <property type="match status" value="2"/>
</dbReference>
<dbReference type="EMBL" id="JAOYFB010000001">
    <property type="protein sequence ID" value="KAK4004592.1"/>
    <property type="molecule type" value="Genomic_DNA"/>
</dbReference>
<sequence length="1456" mass="164232">MAFFRKKSQLPPSPFNRRSTSFFTSANSNRIIPGWDKGERVALKIIPFKPGEIGDEQIERYWENLIKLRDDNLVQYRSFTLQDDGRYLAMELCQGSMLDYCRGTLDSAVASIVKAIDIMWQITCAVEYLDRQKIGHGDLKLESVLFKTIDSEPRRVVAKLSGYGYNILQSGNNVKTDFSKLGCLYISAATKKEIRPNGALATWNLTEIDVNAQKLALELINLLTNASNPFTFEAGTLLRHPFFIRYCQFALARLIKEQTNEDIRSGLNNHHNLEKWRKSLGDGQLPNENFSDLKKILLSDDKNLETALTEASKSAPQLLAQYIWHLSTTPAAIPKGNDQKSNLEIVKPLGEGSYGRVYECYYTNKDGIRFPAACKIFKTKAGKKNSFDREIATLSHLNHLFIIKYLDVVEMDDKKYMVMELCEGSLKEYVEGKLEQIPQNSLDDKIIISQLALGLAYIHRKGIVHKDLTLENILLKRPSPESHVVLAKIADFVLARELRPDASEFSVTKHLGTETYMAPELLKAPMHAYPANFATDIYAFGIIIARIALKGDHPFTSDRHYRFACMAEGLVPPKLQHLSWDLIDLIVKLTDKDPAKRPVMGLVLYHPYFVLTNDKTKRHFVDHLWAHINSKENKKKSMKQMFNNHNFQGWYKNIMAETSDTVEEIAEREKTLRELIQIQPDCTVESLYGPAEHYKQKIQNALKAEYNDKIGNQINRMFSSHALFAHDHSHSRTVSRFAAESVLHAETSEKNANSGNEINETSSAQFLQNQFSRKRLHNLVQSNPALLVSYFSFCLFDVINNKPANPSATATNQQKPIASGKRKYQLGQFKRLITKELQWINLFYDDDEQIADELWNMKYPEINEIWQDAKKEIIRTAARCNISTAVWSKLLNWIGTSPDSMLLHEVVQSHVPNAPKIAAMILQKFWFKEENLSSFHLAAFNEGNYADEIMKALFDNNKIPTVTEDGLTPAHIAAQNESNCGWRLLKLLLDNDADPNASFQNGTTPVHWAAMNQGNYAAEILKYLLDHGGDSEKMDKNGLKPIHYATLNTSDFSFTLLDVLLKERDANVTDSTGRTLLHFAVSNEGDHAQEILNKLLENKENPNVGDNEGRTPLHLAISDERIQQVETIRLLLRYPSDPNAVDQSGLTPVHYATASENEYAHEKLKLLLACKGNLTIKDKDGLTPIHYAIMNKGKCGDEMRKLVGVNPEKTNAHLNSNGEALLHHLVGKNKTQLDLVQMVIDSGGDPNATDKFGRSPVHSVVLLNESLAGLDILRLLLAKGGNVNLQDKGKQFTPVHYVASSLKLRVPEKMKILLNSRGDVNTQGNDGITPLHLAVANPGIYGPQLTRMLLEFEADVNAIDAQQRTPLHVAIRNENDDISFDAILQLIEKGANPNAPDIKGWTPVHYAIQHRRRNSVKVVNLLLQHGGSMKNKDNKGMTPQRLAEHCLPECLTADKI</sequence>
<feature type="domain" description="Protein kinase" evidence="5">
    <location>
        <begin position="4"/>
        <end position="318"/>
    </location>
</feature>
<dbReference type="PANTHER" id="PTHR24198:SF165">
    <property type="entry name" value="ANKYRIN REPEAT-CONTAINING PROTEIN-RELATED"/>
    <property type="match status" value="1"/>
</dbReference>
<feature type="repeat" description="ANK" evidence="3">
    <location>
        <begin position="965"/>
        <end position="1000"/>
    </location>
</feature>
<feature type="repeat" description="ANK" evidence="3">
    <location>
        <begin position="1001"/>
        <end position="1036"/>
    </location>
</feature>
<dbReference type="InterPro" id="IPR002110">
    <property type="entry name" value="Ankyrin_rpt"/>
</dbReference>
<dbReference type="Proteomes" id="UP001234178">
    <property type="component" value="Unassembled WGS sequence"/>
</dbReference>
<dbReference type="Pfam" id="PF12796">
    <property type="entry name" value="Ank_2"/>
    <property type="match status" value="3"/>
</dbReference>
<feature type="domain" description="Protein kinase" evidence="5">
    <location>
        <begin position="343"/>
        <end position="609"/>
    </location>
</feature>
<name>A0ABQ9YVB0_9CRUS</name>
<dbReference type="InterPro" id="IPR008266">
    <property type="entry name" value="Tyr_kinase_AS"/>
</dbReference>
<dbReference type="InterPro" id="IPR036770">
    <property type="entry name" value="Ankyrin_rpt-contain_sf"/>
</dbReference>
<feature type="repeat" description="ANK" evidence="3">
    <location>
        <begin position="1072"/>
        <end position="1107"/>
    </location>
</feature>
<evidence type="ECO:0000256" key="2">
    <source>
        <dbReference type="ARBA" id="ARBA00023043"/>
    </source>
</evidence>
<dbReference type="PANTHER" id="PTHR24198">
    <property type="entry name" value="ANKYRIN REPEAT AND PROTEIN KINASE DOMAIN-CONTAINING PROTEIN"/>
    <property type="match status" value="1"/>
</dbReference>
<accession>A0ABQ9YVB0</accession>
<feature type="repeat" description="ANK" evidence="3">
    <location>
        <begin position="1217"/>
        <end position="1251"/>
    </location>
</feature>
<dbReference type="PROSITE" id="PS50088">
    <property type="entry name" value="ANK_REPEAT"/>
    <property type="match status" value="9"/>
</dbReference>
<dbReference type="SMART" id="SM00248">
    <property type="entry name" value="ANK"/>
    <property type="match status" value="14"/>
</dbReference>
<dbReference type="PROSITE" id="PS00109">
    <property type="entry name" value="PROTEIN_KINASE_TYR"/>
    <property type="match status" value="1"/>
</dbReference>
<evidence type="ECO:0000313" key="7">
    <source>
        <dbReference type="Proteomes" id="UP001234178"/>
    </source>
</evidence>
<dbReference type="InterPro" id="IPR000719">
    <property type="entry name" value="Prot_kinase_dom"/>
</dbReference>
<dbReference type="PROSITE" id="PS00107">
    <property type="entry name" value="PROTEIN_KINASE_ATP"/>
    <property type="match status" value="1"/>
</dbReference>
<feature type="repeat" description="ANK" evidence="3">
    <location>
        <begin position="1399"/>
        <end position="1434"/>
    </location>
</feature>
<dbReference type="Gene3D" id="1.10.510.10">
    <property type="entry name" value="Transferase(Phosphotransferase) domain 1"/>
    <property type="match status" value="2"/>
</dbReference>
<reference evidence="6 7" key="1">
    <citation type="journal article" date="2023" name="Nucleic Acids Res.">
        <title>The hologenome of Daphnia magna reveals possible DNA methylation and microbiome-mediated evolution of the host genome.</title>
        <authorList>
            <person name="Chaturvedi A."/>
            <person name="Li X."/>
            <person name="Dhandapani V."/>
            <person name="Marshall H."/>
            <person name="Kissane S."/>
            <person name="Cuenca-Cambronero M."/>
            <person name="Asole G."/>
            <person name="Calvet F."/>
            <person name="Ruiz-Romero M."/>
            <person name="Marangio P."/>
            <person name="Guigo R."/>
            <person name="Rago D."/>
            <person name="Mirbahai L."/>
            <person name="Eastwood N."/>
            <person name="Colbourne J.K."/>
            <person name="Zhou J."/>
            <person name="Mallon E."/>
            <person name="Orsini L."/>
        </authorList>
    </citation>
    <scope>NUCLEOTIDE SEQUENCE [LARGE SCALE GENOMIC DNA]</scope>
    <source>
        <strain evidence="6">LRV0_1</strain>
    </source>
</reference>
<dbReference type="InterPro" id="IPR011009">
    <property type="entry name" value="Kinase-like_dom_sf"/>
</dbReference>
<comment type="caution">
    <text evidence="6">The sequence shown here is derived from an EMBL/GenBank/DDBJ whole genome shotgun (WGS) entry which is preliminary data.</text>
</comment>
<feature type="repeat" description="ANK" evidence="3">
    <location>
        <begin position="1108"/>
        <end position="1143"/>
    </location>
</feature>
<evidence type="ECO:0000256" key="4">
    <source>
        <dbReference type="PROSITE-ProRule" id="PRU10141"/>
    </source>
</evidence>
<protein>
    <recommendedName>
        <fullName evidence="5">Protein kinase domain-containing protein</fullName>
    </recommendedName>
</protein>
<feature type="repeat" description="ANK" evidence="3">
    <location>
        <begin position="1252"/>
        <end position="1288"/>
    </location>
</feature>
<dbReference type="Gene3D" id="1.25.40.20">
    <property type="entry name" value="Ankyrin repeat-containing domain"/>
    <property type="match status" value="3"/>
</dbReference>
<keyword evidence="4" id="KW-0547">Nucleotide-binding</keyword>
<keyword evidence="1" id="KW-0677">Repeat</keyword>
<feature type="repeat" description="ANK" evidence="3">
    <location>
        <begin position="1362"/>
        <end position="1398"/>
    </location>
</feature>
<feature type="repeat" description="ANK" evidence="3">
    <location>
        <begin position="1326"/>
        <end position="1361"/>
    </location>
</feature>
<evidence type="ECO:0000313" key="6">
    <source>
        <dbReference type="EMBL" id="KAK4004592.1"/>
    </source>
</evidence>
<dbReference type="InterPro" id="IPR017441">
    <property type="entry name" value="Protein_kinase_ATP_BS"/>
</dbReference>
<dbReference type="PROSITE" id="PS50297">
    <property type="entry name" value="ANK_REP_REGION"/>
    <property type="match status" value="6"/>
</dbReference>
<keyword evidence="4" id="KW-0067">ATP-binding</keyword>
<keyword evidence="2 3" id="KW-0040">ANK repeat</keyword>
<dbReference type="SUPFAM" id="SSF48403">
    <property type="entry name" value="Ankyrin repeat"/>
    <property type="match status" value="3"/>
</dbReference>
<keyword evidence="7" id="KW-1185">Reference proteome</keyword>
<evidence type="ECO:0000256" key="1">
    <source>
        <dbReference type="ARBA" id="ARBA00022737"/>
    </source>
</evidence>
<organism evidence="6 7">
    <name type="scientific">Daphnia magna</name>
    <dbReference type="NCBI Taxonomy" id="35525"/>
    <lineage>
        <taxon>Eukaryota</taxon>
        <taxon>Metazoa</taxon>
        <taxon>Ecdysozoa</taxon>
        <taxon>Arthropoda</taxon>
        <taxon>Crustacea</taxon>
        <taxon>Branchiopoda</taxon>
        <taxon>Diplostraca</taxon>
        <taxon>Cladocera</taxon>
        <taxon>Anomopoda</taxon>
        <taxon>Daphniidae</taxon>
        <taxon>Daphnia</taxon>
    </lineage>
</organism>
<gene>
    <name evidence="6" type="ORF">OUZ56_006325</name>
</gene>